<accession>A0A0F9IV93</accession>
<organism evidence="1">
    <name type="scientific">marine sediment metagenome</name>
    <dbReference type="NCBI Taxonomy" id="412755"/>
    <lineage>
        <taxon>unclassified sequences</taxon>
        <taxon>metagenomes</taxon>
        <taxon>ecological metagenomes</taxon>
    </lineage>
</organism>
<dbReference type="EMBL" id="LAZR01018112">
    <property type="protein sequence ID" value="KKL97670.1"/>
    <property type="molecule type" value="Genomic_DNA"/>
</dbReference>
<reference evidence="1" key="1">
    <citation type="journal article" date="2015" name="Nature">
        <title>Complex archaea that bridge the gap between prokaryotes and eukaryotes.</title>
        <authorList>
            <person name="Spang A."/>
            <person name="Saw J.H."/>
            <person name="Jorgensen S.L."/>
            <person name="Zaremba-Niedzwiedzka K."/>
            <person name="Martijn J."/>
            <person name="Lind A.E."/>
            <person name="van Eijk R."/>
            <person name="Schleper C."/>
            <person name="Guy L."/>
            <person name="Ettema T.J."/>
        </authorList>
    </citation>
    <scope>NUCLEOTIDE SEQUENCE</scope>
</reference>
<protein>
    <submittedName>
        <fullName evidence="1">Uncharacterized protein</fullName>
    </submittedName>
</protein>
<proteinExistence type="predicted"/>
<comment type="caution">
    <text evidence="1">The sequence shown here is derived from an EMBL/GenBank/DDBJ whole genome shotgun (WGS) entry which is preliminary data.</text>
</comment>
<evidence type="ECO:0000313" key="1">
    <source>
        <dbReference type="EMBL" id="KKL97670.1"/>
    </source>
</evidence>
<name>A0A0F9IV93_9ZZZZ</name>
<dbReference type="AlphaFoldDB" id="A0A0F9IV93"/>
<gene>
    <name evidence="1" type="ORF">LCGC14_1832170</name>
</gene>
<sequence length="59" mass="6757">MDEVEHRIAIPIVDQLATIIDLLERQKRQIEAGPTCITPHCPNPRYTNAGNCHHHRYLG</sequence>